<evidence type="ECO:0000256" key="4">
    <source>
        <dbReference type="ARBA" id="ARBA00023002"/>
    </source>
</evidence>
<feature type="binding site" evidence="5">
    <location>
        <position position="169"/>
    </location>
    <ligand>
        <name>Mn(2+)</name>
        <dbReference type="ChEBI" id="CHEBI:29035"/>
    </ligand>
</feature>
<evidence type="ECO:0000256" key="6">
    <source>
        <dbReference type="RuleBase" id="RU000414"/>
    </source>
</evidence>
<dbReference type="InterPro" id="IPR019832">
    <property type="entry name" value="Mn/Fe_SOD_C"/>
</dbReference>
<keyword evidence="4 6" id="KW-0560">Oxidoreductase</keyword>
<proteinExistence type="inferred from homology"/>
<dbReference type="InterPro" id="IPR019831">
    <property type="entry name" value="Mn/Fe_SOD_N"/>
</dbReference>
<feature type="binding site" evidence="5">
    <location>
        <position position="27"/>
    </location>
    <ligand>
        <name>Mn(2+)</name>
        <dbReference type="ChEBI" id="CHEBI:29035"/>
    </ligand>
</feature>
<dbReference type="PATRIC" id="fig|1423733.4.peg.90"/>
<dbReference type="PIRSF" id="PIRSF000349">
    <property type="entry name" value="SODismutase"/>
    <property type="match status" value="1"/>
</dbReference>
<dbReference type="InterPro" id="IPR036324">
    <property type="entry name" value="Mn/Fe_SOD_N_sf"/>
</dbReference>
<dbReference type="InterPro" id="IPR001189">
    <property type="entry name" value="Mn/Fe_SOD"/>
</dbReference>
<dbReference type="FunFam" id="3.55.40.20:FF:000001">
    <property type="entry name" value="Superoxide dismutase"/>
    <property type="match status" value="1"/>
</dbReference>
<gene>
    <name evidence="9" type="ORF">FC82_GL000088</name>
</gene>
<dbReference type="RefSeq" id="WP_056996104.1">
    <property type="nucleotide sequence ID" value="NZ_AYYR01000010.1"/>
</dbReference>
<evidence type="ECO:0000256" key="2">
    <source>
        <dbReference type="ARBA" id="ARBA00012682"/>
    </source>
</evidence>
<dbReference type="Gene3D" id="3.55.40.20">
    <property type="entry name" value="Iron/manganese superoxide dismutase, C-terminal domain"/>
    <property type="match status" value="1"/>
</dbReference>
<dbReference type="EMBL" id="AYYR01000010">
    <property type="protein sequence ID" value="KRM77465.1"/>
    <property type="molecule type" value="Genomic_DNA"/>
</dbReference>
<dbReference type="Pfam" id="PF00081">
    <property type="entry name" value="Sod_Fe_N"/>
    <property type="match status" value="1"/>
</dbReference>
<dbReference type="PANTHER" id="PTHR43595:SF2">
    <property type="entry name" value="SMALL RIBOSOMAL SUBUNIT PROTEIN MS42"/>
    <property type="match status" value="1"/>
</dbReference>
<feature type="domain" description="Manganese/iron superoxide dismutase C-terminal" evidence="8">
    <location>
        <begin position="98"/>
        <end position="198"/>
    </location>
</feature>
<feature type="domain" description="Manganese/iron superoxide dismutase N-terminal" evidence="7">
    <location>
        <begin position="2"/>
        <end position="89"/>
    </location>
</feature>
<evidence type="ECO:0000313" key="10">
    <source>
        <dbReference type="Proteomes" id="UP000051845"/>
    </source>
</evidence>
<dbReference type="EC" id="1.15.1.1" evidence="2 6"/>
<comment type="catalytic activity">
    <reaction evidence="6">
        <text>2 superoxide + 2 H(+) = H2O2 + O2</text>
        <dbReference type="Rhea" id="RHEA:20696"/>
        <dbReference type="ChEBI" id="CHEBI:15378"/>
        <dbReference type="ChEBI" id="CHEBI:15379"/>
        <dbReference type="ChEBI" id="CHEBI:16240"/>
        <dbReference type="ChEBI" id="CHEBI:18421"/>
        <dbReference type="EC" id="1.15.1.1"/>
    </reaction>
</comment>
<dbReference type="Pfam" id="PF02777">
    <property type="entry name" value="Sod_Fe_C"/>
    <property type="match status" value="1"/>
</dbReference>
<dbReference type="SUPFAM" id="SSF46609">
    <property type="entry name" value="Fe,Mn superoxide dismutase (SOD), N-terminal domain"/>
    <property type="match status" value="1"/>
</dbReference>
<comment type="similarity">
    <text evidence="1 6">Belongs to the iron/manganese superoxide dismutase family.</text>
</comment>
<dbReference type="PROSITE" id="PS00088">
    <property type="entry name" value="SOD_MN"/>
    <property type="match status" value="1"/>
</dbReference>
<sequence length="201" mass="23352">MTYTLPELPYAYDSLEPYIDKETMKRHHDKHHQTYINKLNAGLKDNEQLASMPIEQLLQNLSDLPENVQTIVRNNGGGHYNHSIFWKMLTPNFDSQPSEVLLASINEAFGSYDQFKQAFTDAALSIFGSGWTWLVKGNDDLLNIVTTKNQDSPQANQQLPLLGLDVWEHAYYLKYQNRRPEYVDAFWHIVNWDEVSKRMSD</sequence>
<comment type="function">
    <text evidence="6">Destroys radicals which are normally produced within the cells and which are toxic to biological systems.</text>
</comment>
<dbReference type="GO" id="GO:0005737">
    <property type="term" value="C:cytoplasm"/>
    <property type="evidence" value="ECO:0007669"/>
    <property type="project" value="TreeGrafter"/>
</dbReference>
<dbReference type="Proteomes" id="UP000051845">
    <property type="component" value="Unassembled WGS sequence"/>
</dbReference>
<comment type="caution">
    <text evidence="9">The sequence shown here is derived from an EMBL/GenBank/DDBJ whole genome shotgun (WGS) entry which is preliminary data.</text>
</comment>
<dbReference type="PRINTS" id="PR01703">
    <property type="entry name" value="MNSODISMTASE"/>
</dbReference>
<evidence type="ECO:0000259" key="7">
    <source>
        <dbReference type="Pfam" id="PF00081"/>
    </source>
</evidence>
<dbReference type="SUPFAM" id="SSF54719">
    <property type="entry name" value="Fe,Mn superoxide dismutase (SOD), C-terminal domain"/>
    <property type="match status" value="1"/>
</dbReference>
<evidence type="ECO:0000259" key="8">
    <source>
        <dbReference type="Pfam" id="PF02777"/>
    </source>
</evidence>
<evidence type="ECO:0000256" key="3">
    <source>
        <dbReference type="ARBA" id="ARBA00022723"/>
    </source>
</evidence>
<dbReference type="GO" id="GO:0004784">
    <property type="term" value="F:superoxide dismutase activity"/>
    <property type="evidence" value="ECO:0007669"/>
    <property type="project" value="UniProtKB-EC"/>
</dbReference>
<dbReference type="Gene3D" id="1.10.287.990">
    <property type="entry name" value="Fe,Mn superoxide dismutase (SOD) domain"/>
    <property type="match status" value="1"/>
</dbReference>
<reference evidence="9 10" key="1">
    <citation type="journal article" date="2015" name="Genome Announc.">
        <title>Expanding the biotechnology potential of lactobacilli through comparative genomics of 213 strains and associated genera.</title>
        <authorList>
            <person name="Sun Z."/>
            <person name="Harris H.M."/>
            <person name="McCann A."/>
            <person name="Guo C."/>
            <person name="Argimon S."/>
            <person name="Zhang W."/>
            <person name="Yang X."/>
            <person name="Jeffery I.B."/>
            <person name="Cooney J.C."/>
            <person name="Kagawa T.F."/>
            <person name="Liu W."/>
            <person name="Song Y."/>
            <person name="Salvetti E."/>
            <person name="Wrobel A."/>
            <person name="Rasinkangas P."/>
            <person name="Parkhill J."/>
            <person name="Rea M.C."/>
            <person name="O'Sullivan O."/>
            <person name="Ritari J."/>
            <person name="Douillard F.P."/>
            <person name="Paul Ross R."/>
            <person name="Yang R."/>
            <person name="Briner A.E."/>
            <person name="Felis G.E."/>
            <person name="de Vos W.M."/>
            <person name="Barrangou R."/>
            <person name="Klaenhammer T.R."/>
            <person name="Caufield P.W."/>
            <person name="Cui Y."/>
            <person name="Zhang H."/>
            <person name="O'Toole P.W."/>
        </authorList>
    </citation>
    <scope>NUCLEOTIDE SEQUENCE [LARGE SCALE GENOMIC DNA]</scope>
    <source>
        <strain evidence="9 10">DSM 20515</strain>
    </source>
</reference>
<accession>A0A0R2BMQ9</accession>
<dbReference type="PANTHER" id="PTHR43595">
    <property type="entry name" value="37S RIBOSOMAL PROTEIN S26, MITOCHONDRIAL"/>
    <property type="match status" value="1"/>
</dbReference>
<feature type="binding site" evidence="5">
    <location>
        <position position="82"/>
    </location>
    <ligand>
        <name>Mn(2+)</name>
        <dbReference type="ChEBI" id="CHEBI:29035"/>
    </ligand>
</feature>
<feature type="binding site" evidence="5">
    <location>
        <position position="165"/>
    </location>
    <ligand>
        <name>Mn(2+)</name>
        <dbReference type="ChEBI" id="CHEBI:29035"/>
    </ligand>
</feature>
<dbReference type="GO" id="GO:0046872">
    <property type="term" value="F:metal ion binding"/>
    <property type="evidence" value="ECO:0007669"/>
    <property type="project" value="UniProtKB-KW"/>
</dbReference>
<evidence type="ECO:0000256" key="1">
    <source>
        <dbReference type="ARBA" id="ARBA00008714"/>
    </source>
</evidence>
<dbReference type="AlphaFoldDB" id="A0A0R2BMQ9"/>
<dbReference type="InterPro" id="IPR036314">
    <property type="entry name" value="SOD_C_sf"/>
</dbReference>
<organism evidence="9 10">
    <name type="scientific">Secundilactobacillus collinoides DSM 20515 = JCM 1123</name>
    <dbReference type="NCBI Taxonomy" id="1423733"/>
    <lineage>
        <taxon>Bacteria</taxon>
        <taxon>Bacillati</taxon>
        <taxon>Bacillota</taxon>
        <taxon>Bacilli</taxon>
        <taxon>Lactobacillales</taxon>
        <taxon>Lactobacillaceae</taxon>
        <taxon>Secundilactobacillus</taxon>
    </lineage>
</organism>
<protein>
    <recommendedName>
        <fullName evidence="2 6">Superoxide dismutase</fullName>
        <ecNumber evidence="2 6">1.15.1.1</ecNumber>
    </recommendedName>
</protein>
<evidence type="ECO:0000313" key="9">
    <source>
        <dbReference type="EMBL" id="KRM77465.1"/>
    </source>
</evidence>
<dbReference type="InterPro" id="IPR019833">
    <property type="entry name" value="Mn/Fe_SOD_BS"/>
</dbReference>
<evidence type="ECO:0000256" key="5">
    <source>
        <dbReference type="PIRSR" id="PIRSR000349-1"/>
    </source>
</evidence>
<keyword evidence="3 5" id="KW-0479">Metal-binding</keyword>
<name>A0A0R2BMQ9_SECCO</name>
<dbReference type="FunFam" id="1.10.287.990:FF:000001">
    <property type="entry name" value="Superoxide dismutase"/>
    <property type="match status" value="1"/>
</dbReference>